<dbReference type="SUPFAM" id="SSF54292">
    <property type="entry name" value="2Fe-2S ferredoxin-like"/>
    <property type="match status" value="1"/>
</dbReference>
<dbReference type="EMBL" id="CP042436">
    <property type="protein sequence ID" value="QEC62296.1"/>
    <property type="molecule type" value="Genomic_DNA"/>
</dbReference>
<dbReference type="PROSITE" id="PS00197">
    <property type="entry name" value="2FE2S_FER_1"/>
    <property type="match status" value="1"/>
</dbReference>
<evidence type="ECO:0000259" key="1">
    <source>
        <dbReference type="PROSITE" id="PS51085"/>
    </source>
</evidence>
<sequence length="94" mass="10191">MMGDKIMVPLTLVYLGENYRVQVVPARYQSLMTLISDLLAIPGFGLCCGMGSCGTCLVEIADSRTALKRPVLACGIQVNDGLSNAYVFIPDRVY</sequence>
<accession>A0A5B8UV34</accession>
<dbReference type="InterPro" id="IPR012675">
    <property type="entry name" value="Beta-grasp_dom_sf"/>
</dbReference>
<dbReference type="GO" id="GO:0051537">
    <property type="term" value="F:2 iron, 2 sulfur cluster binding"/>
    <property type="evidence" value="ECO:0007669"/>
    <property type="project" value="InterPro"/>
</dbReference>
<dbReference type="AlphaFoldDB" id="A0A5B8UV34"/>
<gene>
    <name evidence="2" type="ORF">FRZ54_06765</name>
</gene>
<evidence type="ECO:0000313" key="2">
    <source>
        <dbReference type="EMBL" id="QEC62296.1"/>
    </source>
</evidence>
<proteinExistence type="predicted"/>
<dbReference type="InterPro" id="IPR001041">
    <property type="entry name" value="2Fe-2S_ferredoxin-type"/>
</dbReference>
<keyword evidence="3" id="KW-1185">Reference proteome</keyword>
<dbReference type="Pfam" id="PF00111">
    <property type="entry name" value="Fer2"/>
    <property type="match status" value="1"/>
</dbReference>
<protein>
    <submittedName>
        <fullName evidence="2">2Fe-2S iron-sulfur cluster binding domain-containing protein</fullName>
    </submittedName>
</protein>
<reference evidence="2 3" key="1">
    <citation type="journal article" date="2017" name="Curr. Microbiol.">
        <title>Mucilaginibacter ginsenosidivorans sp. nov., Isolated from Soil of Ginseng Field.</title>
        <authorList>
            <person name="Kim M.M."/>
            <person name="Siddiqi M.Z."/>
            <person name="Im W.T."/>
        </authorList>
    </citation>
    <scope>NUCLEOTIDE SEQUENCE [LARGE SCALE GENOMIC DNA]</scope>
    <source>
        <strain evidence="2 3">Gsoil 3017</strain>
    </source>
</reference>
<dbReference type="InterPro" id="IPR036010">
    <property type="entry name" value="2Fe-2S_ferredoxin-like_sf"/>
</dbReference>
<dbReference type="Gene3D" id="3.10.20.30">
    <property type="match status" value="1"/>
</dbReference>
<dbReference type="Proteomes" id="UP000321479">
    <property type="component" value="Chromosome"/>
</dbReference>
<dbReference type="InterPro" id="IPR006058">
    <property type="entry name" value="2Fe2S_fd_BS"/>
</dbReference>
<feature type="domain" description="2Fe-2S ferredoxin-type" evidence="1">
    <location>
        <begin position="8"/>
        <end position="93"/>
    </location>
</feature>
<dbReference type="PROSITE" id="PS51085">
    <property type="entry name" value="2FE2S_FER_2"/>
    <property type="match status" value="1"/>
</dbReference>
<name>A0A5B8UV34_9SPHI</name>
<dbReference type="CDD" id="cd00207">
    <property type="entry name" value="fer2"/>
    <property type="match status" value="1"/>
</dbReference>
<dbReference type="OrthoDB" id="9799640at2"/>
<dbReference type="KEGG" id="mgin:FRZ54_06765"/>
<evidence type="ECO:0000313" key="3">
    <source>
        <dbReference type="Proteomes" id="UP000321479"/>
    </source>
</evidence>
<organism evidence="2 3">
    <name type="scientific">Mucilaginibacter ginsenosidivorans</name>
    <dbReference type="NCBI Taxonomy" id="398053"/>
    <lineage>
        <taxon>Bacteria</taxon>
        <taxon>Pseudomonadati</taxon>
        <taxon>Bacteroidota</taxon>
        <taxon>Sphingobacteriia</taxon>
        <taxon>Sphingobacteriales</taxon>
        <taxon>Sphingobacteriaceae</taxon>
        <taxon>Mucilaginibacter</taxon>
    </lineage>
</organism>